<reference evidence="3" key="1">
    <citation type="journal article" date="2012" name="Mol. Plant Microbe Interact.">
        <title>A highly conserved effector in Fusarium oxysporum is required for full virulence on Arabidopsis.</title>
        <authorList>
            <person name="Thatcher L.F."/>
            <person name="Gardiner D.M."/>
            <person name="Kazan K."/>
            <person name="Manners J."/>
        </authorList>
    </citation>
    <scope>NUCLEOTIDE SEQUENCE [LARGE SCALE GENOMIC DNA]</scope>
    <source>
        <strain evidence="3">Fo5176</strain>
    </source>
</reference>
<dbReference type="GO" id="GO:0004074">
    <property type="term" value="F:biliverdin reductase [NAD(P)H] activity"/>
    <property type="evidence" value="ECO:0007669"/>
    <property type="project" value="TreeGrafter"/>
</dbReference>
<dbReference type="PANTHER" id="PTHR43355">
    <property type="entry name" value="FLAVIN REDUCTASE (NADPH)"/>
    <property type="match status" value="1"/>
</dbReference>
<organism evidence="3">
    <name type="scientific">Fusarium oxysporum (strain Fo5176)</name>
    <name type="common">Fusarium vascular wilt</name>
    <dbReference type="NCBI Taxonomy" id="660025"/>
    <lineage>
        <taxon>Eukaryota</taxon>
        <taxon>Fungi</taxon>
        <taxon>Dikarya</taxon>
        <taxon>Ascomycota</taxon>
        <taxon>Pezizomycotina</taxon>
        <taxon>Sordariomycetes</taxon>
        <taxon>Hypocreomycetidae</taxon>
        <taxon>Hypocreales</taxon>
        <taxon>Nectriaceae</taxon>
        <taxon>Fusarium</taxon>
        <taxon>Fusarium oxysporum species complex</taxon>
    </lineage>
</organism>
<proteinExistence type="inferred from homology"/>
<dbReference type="OrthoDB" id="10254221at2759"/>
<comment type="caution">
    <text evidence="3">The sequence shown here is derived from an EMBL/GenBank/DDBJ whole genome shotgun (WGS) entry which is preliminary data.</text>
</comment>
<evidence type="ECO:0000256" key="1">
    <source>
        <dbReference type="ARBA" id="ARBA00038376"/>
    </source>
</evidence>
<dbReference type="InterPro" id="IPR051606">
    <property type="entry name" value="Polyketide_Oxido-like"/>
</dbReference>
<sequence>MPEHILLFGATGGIGLVFCEEALSQGHSLTLLVRNPGKLPSNIRTDTRVNVTEGQLNDESALQKVASSGASIFISFAGPVAGSKGTAVLDCMKLLFPLLIANNFKRAMVLGTPSYPAPKDKGGFKWRATIVLVKVIGGSAYEEFHGLGKLVSSYNPRELKWTLFRVPFLGNGDAAPVVATYTGSGKDGLFLSRKSIAAWTLQEMGQDSEWIVRADVSIVKS</sequence>
<dbReference type="InterPro" id="IPR016040">
    <property type="entry name" value="NAD(P)-bd_dom"/>
</dbReference>
<dbReference type="GO" id="GO:0042602">
    <property type="term" value="F:riboflavin reductase (NADPH) activity"/>
    <property type="evidence" value="ECO:0007669"/>
    <property type="project" value="TreeGrafter"/>
</dbReference>
<dbReference type="EMBL" id="AFQF01004807">
    <property type="protein sequence ID" value="EGU73273.1"/>
    <property type="molecule type" value="Genomic_DNA"/>
</dbReference>
<dbReference type="AlphaFoldDB" id="F9GC35"/>
<accession>F9GC35</accession>
<dbReference type="SUPFAM" id="SSF51735">
    <property type="entry name" value="NAD(P)-binding Rossmann-fold domains"/>
    <property type="match status" value="1"/>
</dbReference>
<dbReference type="Gene3D" id="3.40.50.720">
    <property type="entry name" value="NAD(P)-binding Rossmann-like Domain"/>
    <property type="match status" value="1"/>
</dbReference>
<protein>
    <recommendedName>
        <fullName evidence="2">NAD(P)-binding domain-containing protein</fullName>
    </recommendedName>
</protein>
<evidence type="ECO:0000259" key="2">
    <source>
        <dbReference type="Pfam" id="PF13460"/>
    </source>
</evidence>
<comment type="similarity">
    <text evidence="1">Belongs to the avfA family.</text>
</comment>
<evidence type="ECO:0000313" key="3">
    <source>
        <dbReference type="EMBL" id="EGU73273.1"/>
    </source>
</evidence>
<name>F9GC35_FUSOF</name>
<dbReference type="PANTHER" id="PTHR43355:SF2">
    <property type="entry name" value="FLAVIN REDUCTASE (NADPH)"/>
    <property type="match status" value="1"/>
</dbReference>
<dbReference type="STRING" id="660025.F9GC35"/>
<gene>
    <name evidence="3" type="ORF">FOXB_16218</name>
</gene>
<feature type="domain" description="NAD(P)-binding" evidence="2">
    <location>
        <begin position="9"/>
        <end position="202"/>
    </location>
</feature>
<dbReference type="Pfam" id="PF13460">
    <property type="entry name" value="NAD_binding_10"/>
    <property type="match status" value="1"/>
</dbReference>
<dbReference type="InterPro" id="IPR036291">
    <property type="entry name" value="NAD(P)-bd_dom_sf"/>
</dbReference>